<dbReference type="InterPro" id="IPR036388">
    <property type="entry name" value="WH-like_DNA-bd_sf"/>
</dbReference>
<evidence type="ECO:0000313" key="6">
    <source>
        <dbReference type="Proteomes" id="UP000619260"/>
    </source>
</evidence>
<dbReference type="PROSITE" id="PS01117">
    <property type="entry name" value="HTH_MARR_1"/>
    <property type="match status" value="1"/>
</dbReference>
<evidence type="ECO:0000256" key="3">
    <source>
        <dbReference type="ARBA" id="ARBA00023163"/>
    </source>
</evidence>
<dbReference type="Pfam" id="PF12802">
    <property type="entry name" value="MarR_2"/>
    <property type="match status" value="1"/>
</dbReference>
<dbReference type="Gene3D" id="1.10.10.10">
    <property type="entry name" value="Winged helix-like DNA-binding domain superfamily/Winged helix DNA-binding domain"/>
    <property type="match status" value="1"/>
</dbReference>
<name>A0A8J3YUD2_9ACTN</name>
<dbReference type="Proteomes" id="UP000619260">
    <property type="component" value="Unassembled WGS sequence"/>
</dbReference>
<dbReference type="SUPFAM" id="SSF46785">
    <property type="entry name" value="Winged helix' DNA-binding domain"/>
    <property type="match status" value="1"/>
</dbReference>
<organism evidence="5 6">
    <name type="scientific">Virgisporangium aliadipatigenens</name>
    <dbReference type="NCBI Taxonomy" id="741659"/>
    <lineage>
        <taxon>Bacteria</taxon>
        <taxon>Bacillati</taxon>
        <taxon>Actinomycetota</taxon>
        <taxon>Actinomycetes</taxon>
        <taxon>Micromonosporales</taxon>
        <taxon>Micromonosporaceae</taxon>
        <taxon>Virgisporangium</taxon>
    </lineage>
</organism>
<accession>A0A8J3YUD2</accession>
<reference evidence="5" key="1">
    <citation type="submission" date="2021-01" db="EMBL/GenBank/DDBJ databases">
        <title>Whole genome shotgun sequence of Virgisporangium aliadipatigenens NBRC 105644.</title>
        <authorList>
            <person name="Komaki H."/>
            <person name="Tamura T."/>
        </authorList>
    </citation>
    <scope>NUCLEOTIDE SEQUENCE</scope>
    <source>
        <strain evidence="5">NBRC 105644</strain>
    </source>
</reference>
<dbReference type="GO" id="GO:0006950">
    <property type="term" value="P:response to stress"/>
    <property type="evidence" value="ECO:0007669"/>
    <property type="project" value="TreeGrafter"/>
</dbReference>
<gene>
    <name evidence="5" type="ORF">Val02_75630</name>
</gene>
<protein>
    <submittedName>
        <fullName evidence="5">MarR family transcriptional regulator</fullName>
    </submittedName>
</protein>
<keyword evidence="2" id="KW-0238">DNA-binding</keyword>
<evidence type="ECO:0000313" key="5">
    <source>
        <dbReference type="EMBL" id="GIJ50677.1"/>
    </source>
</evidence>
<sequence>MAEESALQRLADAGSDELGRLLLRAVRAVNEQIIGRLAALGHPDVRGPHTAVFTNLDADGTRAVTLAQRAGMTRQAMSNLVRELETAGYLQVSPDPADGRAALVRLTALGEKFCNDAATVISQLGAEWAGHLGDPELEHLRRSLHALIAYPTVA</sequence>
<dbReference type="InterPro" id="IPR000835">
    <property type="entry name" value="HTH_MarR-typ"/>
</dbReference>
<dbReference type="SMART" id="SM00347">
    <property type="entry name" value="HTH_MARR"/>
    <property type="match status" value="1"/>
</dbReference>
<keyword evidence="3" id="KW-0804">Transcription</keyword>
<dbReference type="EMBL" id="BOPF01000038">
    <property type="protein sequence ID" value="GIJ50677.1"/>
    <property type="molecule type" value="Genomic_DNA"/>
</dbReference>
<keyword evidence="1" id="KW-0805">Transcription regulation</keyword>
<proteinExistence type="predicted"/>
<dbReference type="AlphaFoldDB" id="A0A8J3YUD2"/>
<dbReference type="InterPro" id="IPR039422">
    <property type="entry name" value="MarR/SlyA-like"/>
</dbReference>
<dbReference type="PANTHER" id="PTHR33164">
    <property type="entry name" value="TRANSCRIPTIONAL REGULATOR, MARR FAMILY"/>
    <property type="match status" value="1"/>
</dbReference>
<dbReference type="GO" id="GO:0003677">
    <property type="term" value="F:DNA binding"/>
    <property type="evidence" value="ECO:0007669"/>
    <property type="project" value="UniProtKB-KW"/>
</dbReference>
<dbReference type="InterPro" id="IPR036390">
    <property type="entry name" value="WH_DNA-bd_sf"/>
</dbReference>
<evidence type="ECO:0000256" key="1">
    <source>
        <dbReference type="ARBA" id="ARBA00023015"/>
    </source>
</evidence>
<feature type="domain" description="HTH marR-type" evidence="4">
    <location>
        <begin position="15"/>
        <end position="149"/>
    </location>
</feature>
<comment type="caution">
    <text evidence="5">The sequence shown here is derived from an EMBL/GenBank/DDBJ whole genome shotgun (WGS) entry which is preliminary data.</text>
</comment>
<dbReference type="PANTHER" id="PTHR33164:SF43">
    <property type="entry name" value="HTH-TYPE TRANSCRIPTIONAL REPRESSOR YETL"/>
    <property type="match status" value="1"/>
</dbReference>
<dbReference type="PROSITE" id="PS50995">
    <property type="entry name" value="HTH_MARR_2"/>
    <property type="match status" value="1"/>
</dbReference>
<evidence type="ECO:0000256" key="2">
    <source>
        <dbReference type="ARBA" id="ARBA00023125"/>
    </source>
</evidence>
<evidence type="ECO:0000259" key="4">
    <source>
        <dbReference type="PROSITE" id="PS50995"/>
    </source>
</evidence>
<dbReference type="InterPro" id="IPR023187">
    <property type="entry name" value="Tscrpt_reg_MarR-type_CS"/>
</dbReference>
<dbReference type="RefSeq" id="WP_203904105.1">
    <property type="nucleotide sequence ID" value="NZ_BOPF01000038.1"/>
</dbReference>
<keyword evidence="6" id="KW-1185">Reference proteome</keyword>
<dbReference type="GO" id="GO:0003700">
    <property type="term" value="F:DNA-binding transcription factor activity"/>
    <property type="evidence" value="ECO:0007669"/>
    <property type="project" value="InterPro"/>
</dbReference>